<protein>
    <recommendedName>
        <fullName evidence="5">Exo-alpha-(1-&gt;6)-L-arabinopyranosidase</fullName>
    </recommendedName>
</protein>
<comment type="caution">
    <text evidence="8">The sequence shown here is derived from an EMBL/GenBank/DDBJ whole genome shotgun (WGS) entry which is preliminary data.</text>
</comment>
<reference evidence="8 9" key="1">
    <citation type="submission" date="2017-10" db="EMBL/GenBank/DDBJ databases">
        <title>Sequencing the genomes of 1000 actinobacteria strains.</title>
        <authorList>
            <person name="Klenk H.-P."/>
        </authorList>
    </citation>
    <scope>NUCLEOTIDE SEQUENCE [LARGE SCALE GENOMIC DNA]</scope>
    <source>
        <strain evidence="8 9">DSM 15597</strain>
    </source>
</reference>
<keyword evidence="9" id="KW-1185">Reference proteome</keyword>
<dbReference type="Pfam" id="PF14310">
    <property type="entry name" value="Fn3-like"/>
    <property type="match status" value="1"/>
</dbReference>
<dbReference type="Gene3D" id="3.20.20.300">
    <property type="entry name" value="Glycoside hydrolase, family 3, N-terminal domain"/>
    <property type="match status" value="1"/>
</dbReference>
<organism evidence="8 9">
    <name type="scientific">Propionicimonas paludicola</name>
    <dbReference type="NCBI Taxonomy" id="185243"/>
    <lineage>
        <taxon>Bacteria</taxon>
        <taxon>Bacillati</taxon>
        <taxon>Actinomycetota</taxon>
        <taxon>Actinomycetes</taxon>
        <taxon>Propionibacteriales</taxon>
        <taxon>Nocardioidaceae</taxon>
        <taxon>Propionicimonas</taxon>
    </lineage>
</organism>
<dbReference type="Pfam" id="PF00933">
    <property type="entry name" value="Glyco_hydro_3"/>
    <property type="match status" value="1"/>
</dbReference>
<evidence type="ECO:0000256" key="3">
    <source>
        <dbReference type="ARBA" id="ARBA00022801"/>
    </source>
</evidence>
<keyword evidence="2" id="KW-0732">Signal</keyword>
<feature type="domain" description="BIG2" evidence="6">
    <location>
        <begin position="1905"/>
        <end position="1986"/>
    </location>
</feature>
<comment type="function">
    <text evidence="4">Catalyzes the hydrolysis of a non-reducing terminal alpha-L-arabinopyranosidic linkage in ginsenoside Rb2 (alpha-L-arabinopyranosyl-(1-&gt;6)-alpha-D-glucopyranosyl) to release alpha-D-glucopyranosyl (Rd). It is not able to hydrolyze alpha-L-arabinofuranosyl-(1-&gt;6)-alpha-D-glucopyranosyl (Rc).</text>
</comment>
<dbReference type="SUPFAM" id="SSF49373">
    <property type="entry name" value="Invasin/intimin cell-adhesion fragments"/>
    <property type="match status" value="3"/>
</dbReference>
<dbReference type="InterPro" id="IPR017853">
    <property type="entry name" value="GH"/>
</dbReference>
<evidence type="ECO:0000313" key="8">
    <source>
        <dbReference type="EMBL" id="PFG17426.1"/>
    </source>
</evidence>
<dbReference type="InterPro" id="IPR044993">
    <property type="entry name" value="BXL"/>
</dbReference>
<dbReference type="FunFam" id="2.60.40.10:FF:000495">
    <property type="entry name" value="Periplasmic beta-glucosidase"/>
    <property type="match status" value="1"/>
</dbReference>
<dbReference type="Gene3D" id="1.20.1270.90">
    <property type="entry name" value="AF1782-like"/>
    <property type="match status" value="3"/>
</dbReference>
<dbReference type="Gene3D" id="2.60.40.1080">
    <property type="match status" value="3"/>
</dbReference>
<dbReference type="Gene3D" id="2.60.40.10">
    <property type="entry name" value="Immunoglobulins"/>
    <property type="match status" value="1"/>
</dbReference>
<dbReference type="Proteomes" id="UP000226079">
    <property type="component" value="Unassembled WGS sequence"/>
</dbReference>
<gene>
    <name evidence="8" type="ORF">ATK74_1996</name>
</gene>
<dbReference type="PANTHER" id="PTHR42721">
    <property type="entry name" value="SUGAR HYDROLASE-RELATED"/>
    <property type="match status" value="1"/>
</dbReference>
<proteinExistence type="inferred from homology"/>
<dbReference type="InterPro" id="IPR013320">
    <property type="entry name" value="ConA-like_dom_sf"/>
</dbReference>
<accession>A0A2A9CTI2</accession>
<dbReference type="InterPro" id="IPR036881">
    <property type="entry name" value="Glyco_hydro_3_C_sf"/>
</dbReference>
<evidence type="ECO:0000256" key="2">
    <source>
        <dbReference type="ARBA" id="ARBA00022729"/>
    </source>
</evidence>
<dbReference type="InterPro" id="IPR041542">
    <property type="entry name" value="GH43_C2"/>
</dbReference>
<evidence type="ECO:0000313" key="9">
    <source>
        <dbReference type="Proteomes" id="UP000226079"/>
    </source>
</evidence>
<evidence type="ECO:0000259" key="6">
    <source>
        <dbReference type="SMART" id="SM00635"/>
    </source>
</evidence>
<dbReference type="GO" id="GO:0009044">
    <property type="term" value="F:xylan 1,4-beta-xylosidase activity"/>
    <property type="evidence" value="ECO:0007669"/>
    <property type="project" value="InterPro"/>
</dbReference>
<dbReference type="SMART" id="SM01217">
    <property type="entry name" value="Fn3_like"/>
    <property type="match status" value="1"/>
</dbReference>
<dbReference type="GO" id="GO:0008422">
    <property type="term" value="F:beta-glucosidase activity"/>
    <property type="evidence" value="ECO:0007669"/>
    <property type="project" value="UniProtKB-ARBA"/>
</dbReference>
<dbReference type="SUPFAM" id="SSF51445">
    <property type="entry name" value="(Trans)glycosidases"/>
    <property type="match status" value="1"/>
</dbReference>
<dbReference type="Pfam" id="PF17851">
    <property type="entry name" value="GH43_C2"/>
    <property type="match status" value="2"/>
</dbReference>
<evidence type="ECO:0000256" key="5">
    <source>
        <dbReference type="ARBA" id="ARBA00074219"/>
    </source>
</evidence>
<keyword evidence="3 8" id="KW-0378">Hydrolase</keyword>
<dbReference type="InterPro" id="IPR026891">
    <property type="entry name" value="Fn3-like"/>
</dbReference>
<dbReference type="Gene3D" id="1.20.1270.70">
    <property type="entry name" value="Designed single chain three-helix bundle"/>
    <property type="match status" value="1"/>
</dbReference>
<feature type="domain" description="BIG2" evidence="6">
    <location>
        <begin position="1999"/>
        <end position="2078"/>
    </location>
</feature>
<dbReference type="EMBL" id="PDJC01000001">
    <property type="protein sequence ID" value="PFG17426.1"/>
    <property type="molecule type" value="Genomic_DNA"/>
</dbReference>
<sequence length="2080" mass="219507">MVPASWVSGMAAITQTEVLGTVKNFKRVSMALALSLCVGLIPTQLAQAEDGGGTPATPIYMDSSYSYAERAADLVGRMTATQKGSQMYSENAPAIGAAALGVGATGVPATTGINGYNWWQEALHGYARGNVTNSNSYPQSTSVGNTWNPELYYREASLIGDEVRERANKITTAGAPNLGNAVNLTMYSPTVNLHRDPRWGRNEESYSEDPFLMSKMGSAFVQGIQGADRNGVPLVNGMKKVNATIKHYVANNSERNRLDGGAKTSMRALREYYAVPYRDIIQDANASSVMGAYSTLNGDPSSWSSYLNDTLLRQTYGLNGYTTGDCDSVSTIKRHNFTNPYTGKVLTTIEQLSQAMAHAMDLECSGGYTSGTGTYNTNMANMLAQGVTTDKGTFTENQVDISLQRLMQARMETGEWDANNAYTSQAAQRVAAQSGSIGWQTPERLKMIDDVNAEAVVMLKNAAPSGSSTSILPLAVPSTGDYKVAIVGAWQTNGYLGLYSASQSDSTNRINIQQRIASNITEKNPGATFSYLTTYGNSTSASSYTLSDADKATISAADAVIVVTGTNESYSKEDGDRTSTALPNGQDTLISNVGKLNPKTVAVMETAGPMQVTKFADDVSAILWSSFLGNRKVGFGDVITGKVNPSGKITDTWYQTVSDTGASDIPSILDYDLYPSEGKQGRTYMYYTGPSSYPFGYGLSFSTFEYSNLKIAKGASATSDFTADDTVTVSFDVKNTGSVRGKETAQLYVAQPDAPAELKRPIKRLEGFDKVELAPGETKTVTLDVKVADLAFYDEATDRNVVDKGGYQVQVGGNSASVPLSGNFSVSGAMTAVPAVVTAKPSQTGDAELGIEERLIFDRGETVDPKLTVSLSDESLWGYIIKQQSSKIMKKASTPFPDGMTFSYSSNRPSVASVTNGVITTNAPGVATITATATYNGKSASGEFVVYVVSTPYIDGIKVDGNSVANFKPDRLNYSIEVPAGTTTIPNVSVVNANSDVTTVVTPPSSLPGVTTIVATNNVSGATATYRVGIGYRPTTVDLTQGETGATSAGWTMKNPSTQAAYGPGGLTITTERGAFGTATPPQNVLLNAAAGDWVAQTQVKLAATPTASNQQAGVVVYDTDTNYTRFVYERPTSGSTNVVRVYSVVNGVQTQTASANLASQTSVYFQVVKQGDSYTYKYSTNGSTWSSLATSVSAYYALPQLGLYATSGDTAAAAISATYAKVSIFTLSELYPRLSSLSVNGSPVAGFDPEVFSYNQEVSADATEVPVIAATVTDPAFSVTYNQMTTPRGTAAVTVSTGATSVTYTVSFNSGPRSDYFADGTKSSNWTVLRENQATYSTEKGLGLRLPTQRYDIYGAAGPAWENVVTQPAMGNWEVVAKLFYPQKPTANYQQAMLLVWQDEDNYIRLNSQTSSLQIQPGWENNGSFSGLGSANPVASADGSVTLYLRIIKNNTTYTLGYSQDGENYTQIGNPVSGVNFRDPKIGLFATQNSTATQMNTYFEYLTVTDLNGVQQKSYQQMLQDAVDNVRDYVAADIPAEIHSDADLDIPVPHGYTMSLKSSNQQVISDDGVVNTGLRSDATANLTVTITDGTRNAVSESIPVTVKASADPSVLQALVAVADGLAGKLGGYTTASVSAFTDALAAAKTVLADQNQTPDKLKTAADALRTAMSGLEVKAPVIDKSILKHVYDEARELSNSSGRYTSTTWDALQTEISQASTVLENASATQAEVDQAAKELATALSGLEVAPAVPDKSVLRNVHDAAAAVSNAGDVYTATSWSALQSSLASAETVLDKAAATQVEIDQATSAVTTALSGLVLKPVPVNTGVLRNATSVAGTMSNADDRYTAASWATLQQALTNARQVADDSSATQDDVDEAVSSLNAAIAGLVLNPPKEVEVPVVVPPTVTKLTLNQVQARVVKGKTLDLDEAVDYADGLPSAYSGKVIWTSSNTKVATVSSRGEVTGKGSGSATITATTIDKTAAGKTLSVKITVNVVGSKPKSKVTSITASVPKTMTVGQVAFAGARYASSKATGVKVTYSSSRYAVVDVDRVGRLTAVGKGTVTITIKAGGKTKTWKVTVK</sequence>
<dbReference type="Pfam" id="PF01915">
    <property type="entry name" value="Glyco_hydro_3_C"/>
    <property type="match status" value="1"/>
</dbReference>
<dbReference type="SUPFAM" id="SSF52279">
    <property type="entry name" value="Beta-D-glucan exohydrolase, C-terminal domain"/>
    <property type="match status" value="1"/>
</dbReference>
<name>A0A2A9CTI2_9ACTN</name>
<dbReference type="Pfam" id="PF02368">
    <property type="entry name" value="Big_2"/>
    <property type="match status" value="1"/>
</dbReference>
<evidence type="ECO:0000256" key="1">
    <source>
        <dbReference type="ARBA" id="ARBA00005336"/>
    </source>
</evidence>
<dbReference type="InterPro" id="IPR001764">
    <property type="entry name" value="Glyco_hydro_3_N"/>
</dbReference>
<feature type="domain" description="Fibronectin type III-like" evidence="7">
    <location>
        <begin position="743"/>
        <end position="815"/>
    </location>
</feature>
<dbReference type="GO" id="GO:0045493">
    <property type="term" value="P:xylan catabolic process"/>
    <property type="evidence" value="ECO:0007669"/>
    <property type="project" value="InterPro"/>
</dbReference>
<dbReference type="InterPro" id="IPR003343">
    <property type="entry name" value="Big_2"/>
</dbReference>
<dbReference type="PANTHER" id="PTHR42721:SF3">
    <property type="entry name" value="BETA-D-XYLOSIDASE 5-RELATED"/>
    <property type="match status" value="1"/>
</dbReference>
<dbReference type="GO" id="GO:0046556">
    <property type="term" value="F:alpha-L-arabinofuranosidase activity"/>
    <property type="evidence" value="ECO:0007669"/>
    <property type="project" value="TreeGrafter"/>
</dbReference>
<comment type="similarity">
    <text evidence="1">Belongs to the glycosyl hydrolase 3 family.</text>
</comment>
<dbReference type="InterPro" id="IPR036962">
    <property type="entry name" value="Glyco_hydro_3_N_sf"/>
</dbReference>
<dbReference type="Gene3D" id="3.40.50.1700">
    <property type="entry name" value="Glycoside hydrolase family 3 C-terminal domain"/>
    <property type="match status" value="1"/>
</dbReference>
<evidence type="ECO:0000259" key="7">
    <source>
        <dbReference type="SMART" id="SM01217"/>
    </source>
</evidence>
<evidence type="ECO:0000256" key="4">
    <source>
        <dbReference type="ARBA" id="ARBA00058905"/>
    </source>
</evidence>
<dbReference type="InterPro" id="IPR002772">
    <property type="entry name" value="Glyco_hydro_3_C"/>
</dbReference>
<dbReference type="InterPro" id="IPR013783">
    <property type="entry name" value="Ig-like_fold"/>
</dbReference>
<dbReference type="InterPro" id="IPR008964">
    <property type="entry name" value="Invasin/intimin_cell_adhesion"/>
</dbReference>
<dbReference type="SUPFAM" id="SSF49899">
    <property type="entry name" value="Concanavalin A-like lectins/glucanases"/>
    <property type="match status" value="2"/>
</dbReference>
<dbReference type="GO" id="GO:0031222">
    <property type="term" value="P:arabinan catabolic process"/>
    <property type="evidence" value="ECO:0007669"/>
    <property type="project" value="TreeGrafter"/>
</dbReference>
<dbReference type="Gene3D" id="2.60.120.200">
    <property type="match status" value="2"/>
</dbReference>
<dbReference type="Pfam" id="PF07554">
    <property type="entry name" value="FIVAR"/>
    <property type="match status" value="4"/>
</dbReference>
<dbReference type="SMART" id="SM00635">
    <property type="entry name" value="BID_2"/>
    <property type="match status" value="2"/>
</dbReference>